<keyword evidence="4 6" id="KW-0472">Membrane</keyword>
<dbReference type="GO" id="GO:0005254">
    <property type="term" value="F:chloride channel activity"/>
    <property type="evidence" value="ECO:0007669"/>
    <property type="project" value="TreeGrafter"/>
</dbReference>
<feature type="transmembrane region" description="Helical" evidence="6">
    <location>
        <begin position="162"/>
        <end position="182"/>
    </location>
</feature>
<reference evidence="8 9" key="1">
    <citation type="journal article" date="2015" name="Genome Biol. Evol.">
        <title>Comparative Genomics of a Bacterivorous Green Alga Reveals Evolutionary Causalities and Consequences of Phago-Mixotrophic Mode of Nutrition.</title>
        <authorList>
            <person name="Burns J.A."/>
            <person name="Paasch A."/>
            <person name="Narechania A."/>
            <person name="Kim E."/>
        </authorList>
    </citation>
    <scope>NUCLEOTIDE SEQUENCE [LARGE SCALE GENOMIC DNA]</scope>
    <source>
        <strain evidence="8 9">PLY_AMNH</strain>
    </source>
</reference>
<dbReference type="Proteomes" id="UP001190700">
    <property type="component" value="Unassembled WGS sequence"/>
</dbReference>
<keyword evidence="2 6" id="KW-0812">Transmembrane</keyword>
<dbReference type="InterPro" id="IPR007632">
    <property type="entry name" value="Anoctamin"/>
</dbReference>
<feature type="transmembrane region" description="Helical" evidence="6">
    <location>
        <begin position="439"/>
        <end position="463"/>
    </location>
</feature>
<evidence type="ECO:0000313" key="8">
    <source>
        <dbReference type="EMBL" id="KAK3237519.1"/>
    </source>
</evidence>
<name>A0AAE0ERD0_9CHLO</name>
<dbReference type="Pfam" id="PF04547">
    <property type="entry name" value="Anoctamin"/>
    <property type="match status" value="1"/>
</dbReference>
<dbReference type="EMBL" id="LGRX02034552">
    <property type="protein sequence ID" value="KAK3237519.1"/>
    <property type="molecule type" value="Genomic_DNA"/>
</dbReference>
<feature type="domain" description="Anoctamin transmembrane" evidence="7">
    <location>
        <begin position="3"/>
        <end position="519"/>
    </location>
</feature>
<comment type="caution">
    <text evidence="8">The sequence shown here is derived from an EMBL/GenBank/DDBJ whole genome shotgun (WGS) entry which is preliminary data.</text>
</comment>
<feature type="transmembrane region" description="Helical" evidence="6">
    <location>
        <begin position="129"/>
        <end position="147"/>
    </location>
</feature>
<gene>
    <name evidence="8" type="ORF">CYMTET_52411</name>
</gene>
<evidence type="ECO:0000256" key="6">
    <source>
        <dbReference type="SAM" id="Phobius"/>
    </source>
</evidence>
<evidence type="ECO:0000256" key="2">
    <source>
        <dbReference type="ARBA" id="ARBA00022692"/>
    </source>
</evidence>
<evidence type="ECO:0000256" key="1">
    <source>
        <dbReference type="ARBA" id="ARBA00004141"/>
    </source>
</evidence>
<feature type="transmembrane region" description="Helical" evidence="6">
    <location>
        <begin position="25"/>
        <end position="41"/>
    </location>
</feature>
<feature type="transmembrane region" description="Helical" evidence="6">
    <location>
        <begin position="390"/>
        <end position="413"/>
    </location>
</feature>
<accession>A0AAE0ERD0</accession>
<evidence type="ECO:0000256" key="3">
    <source>
        <dbReference type="ARBA" id="ARBA00022989"/>
    </source>
</evidence>
<evidence type="ECO:0000259" key="7">
    <source>
        <dbReference type="Pfam" id="PF04547"/>
    </source>
</evidence>
<sequence length="623" mass="69980">MMVLLPSSITFTVVQYMLGFEQTSVVTWNAMLVILAASLFLKRWRRLTSELNLHFHKHGLVQELQLPRPEFRGETAKIPSCPGGQHAPLLHAGPGSKGPDEEMHLIKPNLITGRLEPYYPLWKRRAKQVVSTVVVVLGMVGSAMFQLEIHAGLTGSEVESKVVAGFAVSIIIPVLNGLWRVLSLQLSAWENYLTRKHYETAFTTKVFPLQAVNSYASCLLLLAFNKFDFDDLGIQVMAILFTRFVTGFFTEYKIPQSVKNFRMKGLMERQSLRNHQLQQELAEQATQRSAAESPYSHCRPGQVREMEAFLAGVQQHPNEAAAGRAPVEASAGPEPVDVEDSRGGAQAQAEGSALGLLDLRDETPLEQVQRLQFDSLHYKYFEYSEVVIQYGYIVMFAACFPVGILLAVFSNVFEIWGDIYKLVYLAQRPLSVATDGIGAWYHITRVFSILACFTNAAIVVLVLDTKVKDCNTMQQTMITDCGDEDMTSASSYNYWCSYAYITAAFLGLFFLVECLFDDSALWVRVFTRQKGYETRTGQKIDAQGLELGSVYLASSAKSKKGRNRRSVTLYRRQHDGSLEVVKELAQESTERLLTKKGDQHTRKRLIGQHIRKMSIAFLEGTSQ</sequence>
<feature type="region of interest" description="Disordered" evidence="5">
    <location>
        <begin position="321"/>
        <end position="344"/>
    </location>
</feature>
<evidence type="ECO:0000256" key="5">
    <source>
        <dbReference type="SAM" id="MobiDB-lite"/>
    </source>
</evidence>
<organism evidence="8 9">
    <name type="scientific">Cymbomonas tetramitiformis</name>
    <dbReference type="NCBI Taxonomy" id="36881"/>
    <lineage>
        <taxon>Eukaryota</taxon>
        <taxon>Viridiplantae</taxon>
        <taxon>Chlorophyta</taxon>
        <taxon>Pyramimonadophyceae</taxon>
        <taxon>Pyramimonadales</taxon>
        <taxon>Pyramimonadaceae</taxon>
        <taxon>Cymbomonas</taxon>
    </lineage>
</organism>
<dbReference type="PANTHER" id="PTHR12308">
    <property type="entry name" value="ANOCTAMIN"/>
    <property type="match status" value="1"/>
</dbReference>
<comment type="subcellular location">
    <subcellularLocation>
        <location evidence="1">Membrane</location>
        <topology evidence="1">Multi-pass membrane protein</topology>
    </subcellularLocation>
</comment>
<protein>
    <recommendedName>
        <fullName evidence="7">Anoctamin transmembrane domain-containing protein</fullName>
    </recommendedName>
</protein>
<feature type="transmembrane region" description="Helical" evidence="6">
    <location>
        <begin position="492"/>
        <end position="512"/>
    </location>
</feature>
<feature type="region of interest" description="Disordered" evidence="5">
    <location>
        <begin position="277"/>
        <end position="297"/>
    </location>
</feature>
<dbReference type="AlphaFoldDB" id="A0AAE0ERD0"/>
<dbReference type="InterPro" id="IPR049452">
    <property type="entry name" value="Anoctamin_TM"/>
</dbReference>
<dbReference type="GO" id="GO:0016020">
    <property type="term" value="C:membrane"/>
    <property type="evidence" value="ECO:0007669"/>
    <property type="project" value="UniProtKB-SubCell"/>
</dbReference>
<proteinExistence type="predicted"/>
<keyword evidence="9" id="KW-1185">Reference proteome</keyword>
<evidence type="ECO:0000256" key="4">
    <source>
        <dbReference type="ARBA" id="ARBA00023136"/>
    </source>
</evidence>
<evidence type="ECO:0000313" key="9">
    <source>
        <dbReference type="Proteomes" id="UP001190700"/>
    </source>
</evidence>
<dbReference type="PANTHER" id="PTHR12308:SF73">
    <property type="entry name" value="ANOCTAMIN"/>
    <property type="match status" value="1"/>
</dbReference>
<keyword evidence="3 6" id="KW-1133">Transmembrane helix</keyword>